<dbReference type="PANTHER" id="PTHR11715:SF3">
    <property type="entry name" value="GLYCINE CLEAVAGE SYSTEM H PROTEIN-RELATED"/>
    <property type="match status" value="1"/>
</dbReference>
<dbReference type="Proteomes" id="UP000000788">
    <property type="component" value="Chromosome"/>
</dbReference>
<dbReference type="PROSITE" id="PS50968">
    <property type="entry name" value="BIOTINYL_LIPOYL"/>
    <property type="match status" value="1"/>
</dbReference>
<feature type="domain" description="Lipoyl-binding" evidence="5">
    <location>
        <begin position="26"/>
        <end position="108"/>
    </location>
</feature>
<keyword evidence="7" id="KW-1185">Reference proteome</keyword>
<dbReference type="InterPro" id="IPR017453">
    <property type="entry name" value="GCV_H_sub"/>
</dbReference>
<evidence type="ECO:0000313" key="7">
    <source>
        <dbReference type="Proteomes" id="UP000000788"/>
    </source>
</evidence>
<comment type="cofactor">
    <cofactor evidence="3">
        <name>(R)-lipoate</name>
        <dbReference type="ChEBI" id="CHEBI:83088"/>
    </cofactor>
    <text evidence="3">Binds 1 lipoyl cofactor covalently.</text>
</comment>
<evidence type="ECO:0000256" key="3">
    <source>
        <dbReference type="HAMAP-Rule" id="MF_00272"/>
    </source>
</evidence>
<dbReference type="eggNOG" id="COG0509">
    <property type="taxonomic scope" value="Bacteria"/>
</dbReference>
<comment type="subunit">
    <text evidence="3">The glycine cleavage system is composed of four proteins: P, T, L and H.</text>
</comment>
<protein>
    <recommendedName>
        <fullName evidence="3">Glycine cleavage system H protein</fullName>
    </recommendedName>
</protein>
<dbReference type="HOGENOM" id="CLU_097408_2_0_3"/>
<dbReference type="GO" id="GO:0005960">
    <property type="term" value="C:glycine cleavage complex"/>
    <property type="evidence" value="ECO:0007669"/>
    <property type="project" value="InterPro"/>
</dbReference>
<name>A9BDB4_PROM4</name>
<comment type="function">
    <text evidence="3">The glycine cleavage system catalyzes the degradation of glycine. The H protein shuttles the methylamine group of glycine from the P protein to the T protein.</text>
</comment>
<dbReference type="PROSITE" id="PS00189">
    <property type="entry name" value="LIPOYL"/>
    <property type="match status" value="1"/>
</dbReference>
<proteinExistence type="inferred from homology"/>
<organism evidence="6 7">
    <name type="scientific">Prochlorococcus marinus (strain MIT 9211)</name>
    <dbReference type="NCBI Taxonomy" id="93059"/>
    <lineage>
        <taxon>Bacteria</taxon>
        <taxon>Bacillati</taxon>
        <taxon>Cyanobacteriota</taxon>
        <taxon>Cyanophyceae</taxon>
        <taxon>Synechococcales</taxon>
        <taxon>Prochlorococcaceae</taxon>
        <taxon>Prochlorococcus</taxon>
    </lineage>
</organism>
<keyword evidence="2 3" id="KW-0450">Lipoyl</keyword>
<evidence type="ECO:0000259" key="5">
    <source>
        <dbReference type="PROSITE" id="PS50968"/>
    </source>
</evidence>
<dbReference type="GO" id="GO:0005829">
    <property type="term" value="C:cytosol"/>
    <property type="evidence" value="ECO:0007669"/>
    <property type="project" value="TreeGrafter"/>
</dbReference>
<dbReference type="SUPFAM" id="SSF51230">
    <property type="entry name" value="Single hybrid motif"/>
    <property type="match status" value="1"/>
</dbReference>
<sequence>MTMAFDFPNQFRFADSHEYAFPEGDLVRIGISAFAVDQLGDIVFVDLPDVGAFLSRGNSFGSVESVKAVEDMYAPISGEVLQINQAVLADPEQLQNDPHGAGWLLQIRMSDSAELTQLMDADSYASKIAAN</sequence>
<dbReference type="AlphaFoldDB" id="A9BDB4"/>
<dbReference type="GO" id="GO:0009249">
    <property type="term" value="P:protein lipoylation"/>
    <property type="evidence" value="ECO:0007669"/>
    <property type="project" value="TreeGrafter"/>
</dbReference>
<dbReference type="NCBIfam" id="TIGR00527">
    <property type="entry name" value="gcvH"/>
    <property type="match status" value="1"/>
</dbReference>
<dbReference type="InterPro" id="IPR003016">
    <property type="entry name" value="2-oxoA_DH_lipoyl-BS"/>
</dbReference>
<accession>A9BDB4</accession>
<evidence type="ECO:0000313" key="6">
    <source>
        <dbReference type="EMBL" id="ABX09727.1"/>
    </source>
</evidence>
<dbReference type="STRING" id="93059.P9211_17961"/>
<gene>
    <name evidence="3 6" type="primary">gcvH</name>
    <name evidence="6" type="ordered locus">P9211_17961</name>
</gene>
<dbReference type="Gene3D" id="2.40.50.100">
    <property type="match status" value="1"/>
</dbReference>
<evidence type="ECO:0000256" key="2">
    <source>
        <dbReference type="ARBA" id="ARBA00022823"/>
    </source>
</evidence>
<dbReference type="GO" id="GO:0019464">
    <property type="term" value="P:glycine decarboxylation via glycine cleavage system"/>
    <property type="evidence" value="ECO:0007669"/>
    <property type="project" value="UniProtKB-UniRule"/>
</dbReference>
<evidence type="ECO:0000256" key="4">
    <source>
        <dbReference type="PIRSR" id="PIRSR617453-50"/>
    </source>
</evidence>
<dbReference type="HAMAP" id="MF_00272">
    <property type="entry name" value="GcvH"/>
    <property type="match status" value="1"/>
</dbReference>
<dbReference type="EMBL" id="CP000878">
    <property type="protein sequence ID" value="ABX09727.1"/>
    <property type="molecule type" value="Genomic_DNA"/>
</dbReference>
<reference evidence="6 7" key="1">
    <citation type="journal article" date="2007" name="PLoS Genet.">
        <title>Patterns and implications of gene gain and loss in the evolution of Prochlorococcus.</title>
        <authorList>
            <person name="Kettler G.C."/>
            <person name="Martiny A.C."/>
            <person name="Huang K."/>
            <person name="Zucker J."/>
            <person name="Coleman M.L."/>
            <person name="Rodrigue S."/>
            <person name="Chen F."/>
            <person name="Lapidus A."/>
            <person name="Ferriera S."/>
            <person name="Johnson J."/>
            <person name="Steglich C."/>
            <person name="Church G.M."/>
            <person name="Richardson P."/>
            <person name="Chisholm S.W."/>
        </authorList>
    </citation>
    <scope>NUCLEOTIDE SEQUENCE [LARGE SCALE GENOMIC DNA]</scope>
    <source>
        <strain evidence="7">MIT 9211</strain>
    </source>
</reference>
<evidence type="ECO:0000256" key="1">
    <source>
        <dbReference type="ARBA" id="ARBA00009249"/>
    </source>
</evidence>
<dbReference type="KEGG" id="pmj:P9211_17961"/>
<dbReference type="CDD" id="cd06848">
    <property type="entry name" value="GCS_H"/>
    <property type="match status" value="1"/>
</dbReference>
<dbReference type="InterPro" id="IPR033753">
    <property type="entry name" value="GCV_H/Fam206"/>
</dbReference>
<comment type="similarity">
    <text evidence="1 3">Belongs to the GcvH family.</text>
</comment>
<dbReference type="Pfam" id="PF01597">
    <property type="entry name" value="GCV_H"/>
    <property type="match status" value="1"/>
</dbReference>
<dbReference type="InterPro" id="IPR002930">
    <property type="entry name" value="GCV_H"/>
</dbReference>
<dbReference type="InterPro" id="IPR000089">
    <property type="entry name" value="Biotin_lipoyl"/>
</dbReference>
<feature type="modified residue" description="N6-lipoyllysine" evidence="3 4">
    <location>
        <position position="67"/>
    </location>
</feature>
<keyword evidence="6" id="KW-0560">Oxidoreductase</keyword>
<dbReference type="PANTHER" id="PTHR11715">
    <property type="entry name" value="GLYCINE CLEAVAGE SYSTEM H PROTEIN"/>
    <property type="match status" value="1"/>
</dbReference>
<dbReference type="NCBIfam" id="NF002270">
    <property type="entry name" value="PRK01202.1"/>
    <property type="match status" value="1"/>
</dbReference>
<dbReference type="GO" id="GO:0016491">
    <property type="term" value="F:oxidoreductase activity"/>
    <property type="evidence" value="ECO:0007669"/>
    <property type="project" value="UniProtKB-KW"/>
</dbReference>
<dbReference type="InterPro" id="IPR011053">
    <property type="entry name" value="Single_hybrid_motif"/>
</dbReference>